<sequence>MPKLNKYTICSIIFALITWLFVGLFRDDEFYEPNLFVKYRPTFKVNFYSPIGMQDLSLNELSPERREEEIAFQNFIINQQNRNNHNLELGDLPYILIQLTLTFFCFGILKTKKGLIYKKWQWIIHFGLGFLLTGFAIIMMMLIDIWFTLIAGSLLIVAVNYFLLLLLTLKNRKVPVSGNHNFV</sequence>
<feature type="transmembrane region" description="Helical" evidence="1">
    <location>
        <begin position="92"/>
        <end position="110"/>
    </location>
</feature>
<feature type="transmembrane region" description="Helical" evidence="1">
    <location>
        <begin position="122"/>
        <end position="143"/>
    </location>
</feature>
<accession>A0ABV6BNE9</accession>
<feature type="transmembrane region" description="Helical" evidence="1">
    <location>
        <begin position="7"/>
        <end position="25"/>
    </location>
</feature>
<proteinExistence type="predicted"/>
<evidence type="ECO:0000256" key="1">
    <source>
        <dbReference type="SAM" id="Phobius"/>
    </source>
</evidence>
<keyword evidence="1" id="KW-1133">Transmembrane helix</keyword>
<reference evidence="2 3" key="1">
    <citation type="submission" date="2024-09" db="EMBL/GenBank/DDBJ databases">
        <authorList>
            <person name="Sun Q."/>
            <person name="Mori K."/>
        </authorList>
    </citation>
    <scope>NUCLEOTIDE SEQUENCE [LARGE SCALE GENOMIC DNA]</scope>
    <source>
        <strain evidence="2 3">CGMCC 1.12926</strain>
    </source>
</reference>
<keyword evidence="3" id="KW-1185">Reference proteome</keyword>
<evidence type="ECO:0000313" key="3">
    <source>
        <dbReference type="Proteomes" id="UP001589734"/>
    </source>
</evidence>
<dbReference type="Proteomes" id="UP001589734">
    <property type="component" value="Unassembled WGS sequence"/>
</dbReference>
<organism evidence="2 3">
    <name type="scientific">Flavobacterium procerum</name>
    <dbReference type="NCBI Taxonomy" id="1455569"/>
    <lineage>
        <taxon>Bacteria</taxon>
        <taxon>Pseudomonadati</taxon>
        <taxon>Bacteroidota</taxon>
        <taxon>Flavobacteriia</taxon>
        <taxon>Flavobacteriales</taxon>
        <taxon>Flavobacteriaceae</taxon>
        <taxon>Flavobacterium</taxon>
    </lineage>
</organism>
<protein>
    <submittedName>
        <fullName evidence="2">Uncharacterized protein</fullName>
    </submittedName>
</protein>
<evidence type="ECO:0000313" key="2">
    <source>
        <dbReference type="EMBL" id="MFC0075597.1"/>
    </source>
</evidence>
<feature type="transmembrane region" description="Helical" evidence="1">
    <location>
        <begin position="149"/>
        <end position="169"/>
    </location>
</feature>
<comment type="caution">
    <text evidence="2">The sequence shown here is derived from an EMBL/GenBank/DDBJ whole genome shotgun (WGS) entry which is preliminary data.</text>
</comment>
<dbReference type="RefSeq" id="WP_379683735.1">
    <property type="nucleotide sequence ID" value="NZ_JBHLYW010000001.1"/>
</dbReference>
<name>A0ABV6BNE9_9FLAO</name>
<gene>
    <name evidence="2" type="ORF">ACFFLS_00975</name>
</gene>
<keyword evidence="1" id="KW-0812">Transmembrane</keyword>
<dbReference type="EMBL" id="JBHLYW010000001">
    <property type="protein sequence ID" value="MFC0075597.1"/>
    <property type="molecule type" value="Genomic_DNA"/>
</dbReference>
<keyword evidence="1" id="KW-0472">Membrane</keyword>